<accession>A0ABR4INC4</accession>
<organism evidence="1 2">
    <name type="scientific">Aspergillus cavernicola</name>
    <dbReference type="NCBI Taxonomy" id="176166"/>
    <lineage>
        <taxon>Eukaryota</taxon>
        <taxon>Fungi</taxon>
        <taxon>Dikarya</taxon>
        <taxon>Ascomycota</taxon>
        <taxon>Pezizomycotina</taxon>
        <taxon>Eurotiomycetes</taxon>
        <taxon>Eurotiomycetidae</taxon>
        <taxon>Eurotiales</taxon>
        <taxon>Aspergillaceae</taxon>
        <taxon>Aspergillus</taxon>
        <taxon>Aspergillus subgen. Nidulantes</taxon>
    </lineage>
</organism>
<protein>
    <submittedName>
        <fullName evidence="1">Uncharacterized protein</fullName>
    </submittedName>
</protein>
<evidence type="ECO:0000313" key="2">
    <source>
        <dbReference type="Proteomes" id="UP001610335"/>
    </source>
</evidence>
<gene>
    <name evidence="1" type="ORF">BDW59DRAFT_142407</name>
</gene>
<dbReference type="EMBL" id="JBFXLS010000017">
    <property type="protein sequence ID" value="KAL2829267.1"/>
    <property type="molecule type" value="Genomic_DNA"/>
</dbReference>
<dbReference type="Proteomes" id="UP001610335">
    <property type="component" value="Unassembled WGS sequence"/>
</dbReference>
<proteinExistence type="predicted"/>
<keyword evidence="2" id="KW-1185">Reference proteome</keyword>
<evidence type="ECO:0000313" key="1">
    <source>
        <dbReference type="EMBL" id="KAL2829267.1"/>
    </source>
</evidence>
<name>A0ABR4INC4_9EURO</name>
<comment type="caution">
    <text evidence="1">The sequence shown here is derived from an EMBL/GenBank/DDBJ whole genome shotgun (WGS) entry which is preliminary data.</text>
</comment>
<reference evidence="1 2" key="1">
    <citation type="submission" date="2024-07" db="EMBL/GenBank/DDBJ databases">
        <title>Section-level genome sequencing and comparative genomics of Aspergillus sections Usti and Cavernicolus.</title>
        <authorList>
            <consortium name="Lawrence Berkeley National Laboratory"/>
            <person name="Nybo J.L."/>
            <person name="Vesth T.C."/>
            <person name="Theobald S."/>
            <person name="Frisvad J.C."/>
            <person name="Larsen T.O."/>
            <person name="Kjaerboelling I."/>
            <person name="Rothschild-Mancinelli K."/>
            <person name="Lyhne E.K."/>
            <person name="Kogle M.E."/>
            <person name="Barry K."/>
            <person name="Clum A."/>
            <person name="Na H."/>
            <person name="Ledsgaard L."/>
            <person name="Lin J."/>
            <person name="Lipzen A."/>
            <person name="Kuo A."/>
            <person name="Riley R."/>
            <person name="Mondo S."/>
            <person name="LaButti K."/>
            <person name="Haridas S."/>
            <person name="Pangalinan J."/>
            <person name="Salamov A.A."/>
            <person name="Simmons B.A."/>
            <person name="Magnuson J.K."/>
            <person name="Chen J."/>
            <person name="Drula E."/>
            <person name="Henrissat B."/>
            <person name="Wiebenga A."/>
            <person name="Lubbers R.J."/>
            <person name="Gomes A.C."/>
            <person name="Makela M.R."/>
            <person name="Stajich J."/>
            <person name="Grigoriev I.V."/>
            <person name="Mortensen U.H."/>
            <person name="De vries R.P."/>
            <person name="Baker S.E."/>
            <person name="Andersen M.R."/>
        </authorList>
    </citation>
    <scope>NUCLEOTIDE SEQUENCE [LARGE SCALE GENOMIC DNA]</scope>
    <source>
        <strain evidence="1 2">CBS 600.67</strain>
    </source>
</reference>
<sequence>MEPSRHLPQHDGILTSDFSNFSSDFCSNKITMPGFVIPNPNPNPIRPNILKYDGYASFAAALQDNLQTCHEVLEFSGVSTDDFNFLSSDSNRPLKSAKLSYNFLTGFLTIKMPMLAHEIITGLFKALVDRQLLAMGVFDEFIPLASPLTVLGNWAKEPDACWAPESTDDLTVVLEVGTSESARQLAIDARGWLETPGTTVEACITINLSRANNLIITVWQLGKRVYAVSSRNIPSSAVRVQQIEILNGDAGSEVHGWKIYHNSSSVSTDEIRLDFSMFVGRPAATNIEHDIVMDKNLLIAFADRFWRHQSRRLQGR</sequence>